<protein>
    <submittedName>
        <fullName evidence="9">Choline-glycine betaine transporter</fullName>
    </submittedName>
</protein>
<evidence type="ECO:0000256" key="2">
    <source>
        <dbReference type="ARBA" id="ARBA00005658"/>
    </source>
</evidence>
<keyword evidence="7 8" id="KW-0472">Membrane</keyword>
<dbReference type="AlphaFoldDB" id="A0A1N6S043"/>
<feature type="transmembrane region" description="Helical" evidence="8">
    <location>
        <begin position="411"/>
        <end position="438"/>
    </location>
</feature>
<feature type="transmembrane region" description="Helical" evidence="8">
    <location>
        <begin position="282"/>
        <end position="301"/>
    </location>
</feature>
<dbReference type="PANTHER" id="PTHR30047">
    <property type="entry name" value="HIGH-AFFINITY CHOLINE TRANSPORT PROTEIN-RELATED"/>
    <property type="match status" value="1"/>
</dbReference>
<feature type="transmembrane region" description="Helical" evidence="8">
    <location>
        <begin position="209"/>
        <end position="229"/>
    </location>
</feature>
<dbReference type="GO" id="GO:0005886">
    <property type="term" value="C:plasma membrane"/>
    <property type="evidence" value="ECO:0007669"/>
    <property type="project" value="UniProtKB-SubCell"/>
</dbReference>
<accession>A0A1N6S043</accession>
<feature type="transmembrane region" description="Helical" evidence="8">
    <location>
        <begin position="337"/>
        <end position="358"/>
    </location>
</feature>
<evidence type="ECO:0000256" key="5">
    <source>
        <dbReference type="ARBA" id="ARBA00022692"/>
    </source>
</evidence>
<keyword evidence="5 8" id="KW-0812">Transmembrane</keyword>
<evidence type="ECO:0000256" key="7">
    <source>
        <dbReference type="ARBA" id="ARBA00023136"/>
    </source>
</evidence>
<proteinExistence type="inferred from homology"/>
<comment type="similarity">
    <text evidence="2">Belongs to the BCCT transporter (TC 2.A.15) family.</text>
</comment>
<dbReference type="EMBL" id="FTNC01000003">
    <property type="protein sequence ID" value="SIQ34336.1"/>
    <property type="molecule type" value="Genomic_DNA"/>
</dbReference>
<evidence type="ECO:0000256" key="4">
    <source>
        <dbReference type="ARBA" id="ARBA00022475"/>
    </source>
</evidence>
<reference evidence="10" key="1">
    <citation type="submission" date="2017-01" db="EMBL/GenBank/DDBJ databases">
        <authorList>
            <person name="Varghese N."/>
            <person name="Submissions S."/>
        </authorList>
    </citation>
    <scope>NUCLEOTIDE SEQUENCE [LARGE SCALE GENOMIC DNA]</scope>
    <source>
        <strain evidence="10">ATCC 700103</strain>
    </source>
</reference>
<name>A0A1N6S043_9FIRM</name>
<dbReference type="GO" id="GO:0022857">
    <property type="term" value="F:transmembrane transporter activity"/>
    <property type="evidence" value="ECO:0007669"/>
    <property type="project" value="InterPro"/>
</dbReference>
<feature type="transmembrane region" description="Helical" evidence="8">
    <location>
        <begin position="249"/>
        <end position="270"/>
    </location>
</feature>
<organism evidence="9 10">
    <name type="scientific">Halanaerobium kushneri</name>
    <dbReference type="NCBI Taxonomy" id="56779"/>
    <lineage>
        <taxon>Bacteria</taxon>
        <taxon>Bacillati</taxon>
        <taxon>Bacillota</taxon>
        <taxon>Clostridia</taxon>
        <taxon>Halanaerobiales</taxon>
        <taxon>Halanaerobiaceae</taxon>
        <taxon>Halanaerobium</taxon>
    </lineage>
</organism>
<comment type="subcellular location">
    <subcellularLocation>
        <location evidence="1">Cell membrane</location>
        <topology evidence="1">Multi-pass membrane protein</topology>
    </subcellularLocation>
</comment>
<dbReference type="Pfam" id="PF02028">
    <property type="entry name" value="BCCT"/>
    <property type="match status" value="1"/>
</dbReference>
<evidence type="ECO:0000256" key="3">
    <source>
        <dbReference type="ARBA" id="ARBA00022448"/>
    </source>
</evidence>
<dbReference type="PANTHER" id="PTHR30047:SF7">
    <property type="entry name" value="HIGH-AFFINITY CHOLINE TRANSPORT PROTEIN"/>
    <property type="match status" value="1"/>
</dbReference>
<feature type="transmembrane region" description="Helical" evidence="8">
    <location>
        <begin position="29"/>
        <end position="47"/>
    </location>
</feature>
<dbReference type="RefSeq" id="WP_084566071.1">
    <property type="nucleotide sequence ID" value="NZ_FTNC01000003.1"/>
</dbReference>
<feature type="transmembrane region" description="Helical" evidence="8">
    <location>
        <begin position="494"/>
        <end position="516"/>
    </location>
</feature>
<dbReference type="Proteomes" id="UP000185669">
    <property type="component" value="Unassembled WGS sequence"/>
</dbReference>
<keyword evidence="10" id="KW-1185">Reference proteome</keyword>
<dbReference type="InterPro" id="IPR000060">
    <property type="entry name" value="BCCT_transptr"/>
</dbReference>
<sequence length="532" mass="58788">MENTKFKNEEEKFEENSEEEKTVQKIRPYVFYPTFILLISTIILNFTNEKLFLKVTSVAKNFMVVDMGWLFSITGGLSVVIIVFVYFSPLGEVRLGGEDAEPILNRPSWFAITLCTTIAAGILFWGTAEPMWHFAYPPESLGIEPRSVDAAKFAMETMYLHWTFIPYAIYTVPTIVFGFAYYNMKRSFSVGSQIAPLVKQKKQKKFNNIIDAVVLFTVATGISSSFGTAVMNMGGGMNALFNINNSKSLWVVITVAGTIAFIISSGTGLMKGIRVLSNVNMYIYYIIIAVLLILGPSVYFLRVGTETFGIFLDNIFSRALFTGGAAGDQWASDWTMFYWSNWMAWAPVSAVFLARVAYGYKIKEVVLMNFVFPSIFSTVWMTILSGTTINYQMTGKVDVLGIMSEQGSGAAAYAVLGELPLSGVIIAIYLLAVMISFITATDSTTNAMSSISTSGIKIGDEEAPLPIKLIWGIIIGGIALVFITTLGLDGIKMMSYLGGFPALFLGLFSLASLVLMMRRPEKFDIKINKKDD</sequence>
<dbReference type="STRING" id="56779.SAMN05421834_103143"/>
<feature type="transmembrane region" description="Helical" evidence="8">
    <location>
        <begin position="67"/>
        <end position="87"/>
    </location>
</feature>
<keyword evidence="3" id="KW-0813">Transport</keyword>
<dbReference type="OrthoDB" id="9775735at2"/>
<gene>
    <name evidence="9" type="ORF">SAMN05421834_103143</name>
</gene>
<keyword evidence="6 8" id="KW-1133">Transmembrane helix</keyword>
<feature type="transmembrane region" description="Helical" evidence="8">
    <location>
        <begin position="469"/>
        <end position="488"/>
    </location>
</feature>
<feature type="transmembrane region" description="Helical" evidence="8">
    <location>
        <begin position="370"/>
        <end position="391"/>
    </location>
</feature>
<feature type="transmembrane region" description="Helical" evidence="8">
    <location>
        <begin position="164"/>
        <end position="182"/>
    </location>
</feature>
<evidence type="ECO:0000256" key="8">
    <source>
        <dbReference type="SAM" id="Phobius"/>
    </source>
</evidence>
<keyword evidence="4" id="KW-1003">Cell membrane</keyword>
<evidence type="ECO:0000256" key="1">
    <source>
        <dbReference type="ARBA" id="ARBA00004651"/>
    </source>
</evidence>
<feature type="transmembrane region" description="Helical" evidence="8">
    <location>
        <begin position="108"/>
        <end position="128"/>
    </location>
</feature>
<evidence type="ECO:0000256" key="6">
    <source>
        <dbReference type="ARBA" id="ARBA00022989"/>
    </source>
</evidence>
<evidence type="ECO:0000313" key="9">
    <source>
        <dbReference type="EMBL" id="SIQ34336.1"/>
    </source>
</evidence>
<evidence type="ECO:0000313" key="10">
    <source>
        <dbReference type="Proteomes" id="UP000185669"/>
    </source>
</evidence>